<dbReference type="AlphaFoldDB" id="A0A1Y2PFJ1"/>
<accession>A0A1Y2PFJ1</accession>
<comment type="caution">
    <text evidence="3">The sequence shown here is derived from an EMBL/GenBank/DDBJ whole genome shotgun (WGS) entry which is preliminary data.</text>
</comment>
<gene>
    <name evidence="3" type="ORF">WH52_00930</name>
</gene>
<dbReference type="PROSITE" id="PS50943">
    <property type="entry name" value="HTH_CROC1"/>
    <property type="match status" value="1"/>
</dbReference>
<dbReference type="GO" id="GO:0003677">
    <property type="term" value="F:DNA binding"/>
    <property type="evidence" value="ECO:0007669"/>
    <property type="project" value="InterPro"/>
</dbReference>
<dbReference type="Pfam" id="PF01381">
    <property type="entry name" value="HTH_3"/>
    <property type="match status" value="1"/>
</dbReference>
<name>A0A1Y2PFJ1_9FLAO</name>
<evidence type="ECO:0000259" key="2">
    <source>
        <dbReference type="PROSITE" id="PS50943"/>
    </source>
</evidence>
<dbReference type="SMART" id="SM00530">
    <property type="entry name" value="HTH_XRE"/>
    <property type="match status" value="1"/>
</dbReference>
<proteinExistence type="predicted"/>
<dbReference type="OrthoDB" id="1034290at2"/>
<protein>
    <recommendedName>
        <fullName evidence="2">HTH cro/C1-type domain-containing protein</fullName>
    </recommendedName>
</protein>
<dbReference type="InParanoid" id="A0A1Y2PFJ1"/>
<evidence type="ECO:0000256" key="1">
    <source>
        <dbReference type="SAM" id="MobiDB-lite"/>
    </source>
</evidence>
<sequence length="139" mass="15908">MIDRIKLILDYYNLSASTFADMIDVPRSSISHLLSGRNKPSLDFVVKVEKAFDEIELDWLVYGRGTFPKSKSTIISKEVKSPNIESPSLFNENPVFEQQPEKKSNTQFSGNEQKGIPVEKRIKNIVVLYDDGTFDDYKK</sequence>
<reference evidence="3 4" key="1">
    <citation type="submission" date="2015-03" db="EMBL/GenBank/DDBJ databases">
        <title>Genome sequence of Tenacibaculum sp. S2-2, isolated from intestinal microbiota of sea cucumber, Apostichopus japonicas.</title>
        <authorList>
            <person name="Shao Z."/>
            <person name="Wang L."/>
            <person name="Li X."/>
        </authorList>
    </citation>
    <scope>NUCLEOTIDE SEQUENCE [LARGE SCALE GENOMIC DNA]</scope>
    <source>
        <strain evidence="3 4">S2-2</strain>
    </source>
</reference>
<evidence type="ECO:0000313" key="4">
    <source>
        <dbReference type="Proteomes" id="UP000194221"/>
    </source>
</evidence>
<dbReference type="SUPFAM" id="SSF47413">
    <property type="entry name" value="lambda repressor-like DNA-binding domains"/>
    <property type="match status" value="1"/>
</dbReference>
<keyword evidence="4" id="KW-1185">Reference proteome</keyword>
<dbReference type="RefSeq" id="WP_086029040.1">
    <property type="nucleotide sequence ID" value="NZ_LAPZ01000001.1"/>
</dbReference>
<dbReference type="CDD" id="cd00093">
    <property type="entry name" value="HTH_XRE"/>
    <property type="match status" value="1"/>
</dbReference>
<dbReference type="InterPro" id="IPR001387">
    <property type="entry name" value="Cro/C1-type_HTH"/>
</dbReference>
<dbReference type="InterPro" id="IPR010982">
    <property type="entry name" value="Lambda_DNA-bd_dom_sf"/>
</dbReference>
<dbReference type="Proteomes" id="UP000194221">
    <property type="component" value="Unassembled WGS sequence"/>
</dbReference>
<dbReference type="Gene3D" id="1.10.260.40">
    <property type="entry name" value="lambda repressor-like DNA-binding domains"/>
    <property type="match status" value="1"/>
</dbReference>
<dbReference type="STRING" id="1635173.WH52_00930"/>
<feature type="domain" description="HTH cro/C1-type" evidence="2">
    <location>
        <begin position="5"/>
        <end position="60"/>
    </location>
</feature>
<evidence type="ECO:0000313" key="3">
    <source>
        <dbReference type="EMBL" id="OSY89242.1"/>
    </source>
</evidence>
<organism evidence="3 4">
    <name type="scientific">Tenacibaculum holothuriorum</name>
    <dbReference type="NCBI Taxonomy" id="1635173"/>
    <lineage>
        <taxon>Bacteria</taxon>
        <taxon>Pseudomonadati</taxon>
        <taxon>Bacteroidota</taxon>
        <taxon>Flavobacteriia</taxon>
        <taxon>Flavobacteriales</taxon>
        <taxon>Flavobacteriaceae</taxon>
        <taxon>Tenacibaculum</taxon>
    </lineage>
</organism>
<dbReference type="EMBL" id="LAPZ01000001">
    <property type="protein sequence ID" value="OSY89242.1"/>
    <property type="molecule type" value="Genomic_DNA"/>
</dbReference>
<feature type="region of interest" description="Disordered" evidence="1">
    <location>
        <begin position="85"/>
        <end position="113"/>
    </location>
</feature>